<organism evidence="2">
    <name type="scientific">Acinetobacter sp. A1-4-2</name>
    <dbReference type="NCBI Taxonomy" id="3156489"/>
    <lineage>
        <taxon>Bacteria</taxon>
        <taxon>Pseudomonadati</taxon>
        <taxon>Pseudomonadota</taxon>
        <taxon>Gammaproteobacteria</taxon>
        <taxon>Moraxellales</taxon>
        <taxon>Moraxellaceae</taxon>
        <taxon>Acinetobacter</taxon>
    </lineage>
</organism>
<dbReference type="EMBL" id="CP157981">
    <property type="protein sequence ID" value="XBU16277.1"/>
    <property type="molecule type" value="Genomic_DNA"/>
</dbReference>
<evidence type="ECO:0000313" key="2">
    <source>
        <dbReference type="EMBL" id="XBU16277.1"/>
    </source>
</evidence>
<evidence type="ECO:0000256" key="1">
    <source>
        <dbReference type="SAM" id="Phobius"/>
    </source>
</evidence>
<feature type="transmembrane region" description="Helical" evidence="1">
    <location>
        <begin position="6"/>
        <end position="27"/>
    </location>
</feature>
<accession>A0AAU7SYQ6</accession>
<name>A0AAU7SYQ6_9GAMM</name>
<keyword evidence="1" id="KW-0812">Transmembrane</keyword>
<sequence length="52" mass="6083">MSKRELNKFLAPIVIAGITVGFLMRAYKFIFAKLKVEHQQKSPEYLENLDKK</sequence>
<protein>
    <submittedName>
        <fullName evidence="2">Uncharacterized protein</fullName>
    </submittedName>
</protein>
<proteinExistence type="predicted"/>
<gene>
    <name evidence="2" type="ORF">ABJ384_03565</name>
</gene>
<keyword evidence="1" id="KW-1133">Transmembrane helix</keyword>
<keyword evidence="1" id="KW-0472">Membrane</keyword>
<dbReference type="RefSeq" id="WP_349928877.1">
    <property type="nucleotide sequence ID" value="NZ_CP157981.1"/>
</dbReference>
<reference evidence="2" key="1">
    <citation type="submission" date="2024-06" db="EMBL/GenBank/DDBJ databases">
        <authorList>
            <person name="Song Z."/>
        </authorList>
    </citation>
    <scope>NUCLEOTIDE SEQUENCE</scope>
    <source>
        <strain evidence="2">A1-4-2</strain>
    </source>
</reference>
<dbReference type="AlphaFoldDB" id="A0AAU7SYQ6"/>